<feature type="transmembrane region" description="Helical" evidence="1">
    <location>
        <begin position="83"/>
        <end position="106"/>
    </location>
</feature>
<name>A0A9J6CME4_POLVA</name>
<dbReference type="InterPro" id="IPR036445">
    <property type="entry name" value="GPCR_2_extracell_dom_sf"/>
</dbReference>
<keyword evidence="1" id="KW-0472">Membrane</keyword>
<dbReference type="AlphaFoldDB" id="A0A9J6CME4"/>
<evidence type="ECO:0000256" key="1">
    <source>
        <dbReference type="SAM" id="Phobius"/>
    </source>
</evidence>
<dbReference type="GO" id="GO:0005886">
    <property type="term" value="C:plasma membrane"/>
    <property type="evidence" value="ECO:0007669"/>
    <property type="project" value="TreeGrafter"/>
</dbReference>
<keyword evidence="3" id="KW-1185">Reference proteome</keyword>
<dbReference type="GO" id="GO:0007188">
    <property type="term" value="P:adenylate cyclase-modulating G protein-coupled receptor signaling pathway"/>
    <property type="evidence" value="ECO:0007669"/>
    <property type="project" value="TreeGrafter"/>
</dbReference>
<evidence type="ECO:0000313" key="2">
    <source>
        <dbReference type="EMBL" id="KAG5683133.1"/>
    </source>
</evidence>
<organism evidence="2 3">
    <name type="scientific">Polypedilum vanderplanki</name>
    <name type="common">Sleeping chironomid midge</name>
    <dbReference type="NCBI Taxonomy" id="319348"/>
    <lineage>
        <taxon>Eukaryota</taxon>
        <taxon>Metazoa</taxon>
        <taxon>Ecdysozoa</taxon>
        <taxon>Arthropoda</taxon>
        <taxon>Hexapoda</taxon>
        <taxon>Insecta</taxon>
        <taxon>Pterygota</taxon>
        <taxon>Neoptera</taxon>
        <taxon>Endopterygota</taxon>
        <taxon>Diptera</taxon>
        <taxon>Nematocera</taxon>
        <taxon>Chironomoidea</taxon>
        <taxon>Chironomidae</taxon>
        <taxon>Chironominae</taxon>
        <taxon>Polypedilum</taxon>
        <taxon>Polypedilum</taxon>
    </lineage>
</organism>
<dbReference type="EMBL" id="JADBJN010000001">
    <property type="protein sequence ID" value="KAG5683133.1"/>
    <property type="molecule type" value="Genomic_DNA"/>
</dbReference>
<dbReference type="InterPro" id="IPR050332">
    <property type="entry name" value="GPCR_2"/>
</dbReference>
<reference evidence="2" key="1">
    <citation type="submission" date="2021-03" db="EMBL/GenBank/DDBJ databases">
        <title>Chromosome level genome of the anhydrobiotic midge Polypedilum vanderplanki.</title>
        <authorList>
            <person name="Yoshida Y."/>
            <person name="Kikawada T."/>
            <person name="Gusev O."/>
        </authorList>
    </citation>
    <scope>NUCLEOTIDE SEQUENCE</scope>
    <source>
        <strain evidence="2">NIAS01</strain>
        <tissue evidence="2">Whole body or cell culture</tissue>
    </source>
</reference>
<dbReference type="OrthoDB" id="6160250at2759"/>
<accession>A0A9J6CME4</accession>
<protein>
    <submittedName>
        <fullName evidence="2">Uncharacterized protein</fullName>
    </submittedName>
</protein>
<sequence length="107" mass="12507">MSSSTSTSSPVTIDPHSEFLFQRKLEFDDYLSKLTPQHEPGFAHKICESDSTWFKHPDTNRSWTNYTTCIDVQDFELRRQINLIYITGYTISLIAILLSISIFCYFR</sequence>
<comment type="caution">
    <text evidence="2">The sequence shown here is derived from an EMBL/GenBank/DDBJ whole genome shotgun (WGS) entry which is preliminary data.</text>
</comment>
<dbReference type="PANTHER" id="PTHR45620">
    <property type="entry name" value="PDF RECEPTOR-LIKE PROTEIN-RELATED"/>
    <property type="match status" value="1"/>
</dbReference>
<gene>
    <name evidence="2" type="ORF">PVAND_012433</name>
</gene>
<keyword evidence="1" id="KW-1133">Transmembrane helix</keyword>
<keyword evidence="1" id="KW-0812">Transmembrane</keyword>
<evidence type="ECO:0000313" key="3">
    <source>
        <dbReference type="Proteomes" id="UP001107558"/>
    </source>
</evidence>
<dbReference type="SUPFAM" id="SSF111418">
    <property type="entry name" value="Hormone receptor domain"/>
    <property type="match status" value="1"/>
</dbReference>
<dbReference type="PANTHER" id="PTHR45620:SF32">
    <property type="entry name" value="DIURETIC HORMONE 31 RECEPTOR, ISOFORM C"/>
    <property type="match status" value="1"/>
</dbReference>
<proteinExistence type="predicted"/>
<dbReference type="Gene3D" id="4.10.1240.10">
    <property type="entry name" value="GPCR, family 2, extracellular hormone receptor domain"/>
    <property type="match status" value="1"/>
</dbReference>
<dbReference type="GO" id="GO:0008528">
    <property type="term" value="F:G protein-coupled peptide receptor activity"/>
    <property type="evidence" value="ECO:0007669"/>
    <property type="project" value="TreeGrafter"/>
</dbReference>
<dbReference type="Proteomes" id="UP001107558">
    <property type="component" value="Chromosome 1"/>
</dbReference>